<dbReference type="PANTHER" id="PTHR48111">
    <property type="entry name" value="REGULATOR OF RPOS"/>
    <property type="match status" value="1"/>
</dbReference>
<dbReference type="PROSITE" id="PS50110">
    <property type="entry name" value="RESPONSE_REGULATORY"/>
    <property type="match status" value="1"/>
</dbReference>
<dbReference type="Gene3D" id="3.40.50.2300">
    <property type="match status" value="1"/>
</dbReference>
<feature type="domain" description="Response regulatory" evidence="3">
    <location>
        <begin position="2"/>
        <end position="114"/>
    </location>
</feature>
<evidence type="ECO:0000256" key="2">
    <source>
        <dbReference type="PROSITE-ProRule" id="PRU00169"/>
    </source>
</evidence>
<evidence type="ECO:0000256" key="1">
    <source>
        <dbReference type="ARBA" id="ARBA00023125"/>
    </source>
</evidence>
<feature type="domain" description="HTH LytTR-type" evidence="4">
    <location>
        <begin position="134"/>
        <end position="236"/>
    </location>
</feature>
<dbReference type="Pfam" id="PF00072">
    <property type="entry name" value="Response_reg"/>
    <property type="match status" value="1"/>
</dbReference>
<dbReference type="AlphaFoldDB" id="A0A2W5VGV0"/>
<dbReference type="EMBL" id="QFQP01000020">
    <property type="protein sequence ID" value="PZR09541.1"/>
    <property type="molecule type" value="Genomic_DNA"/>
</dbReference>
<dbReference type="SMART" id="SM00850">
    <property type="entry name" value="LytTR"/>
    <property type="match status" value="1"/>
</dbReference>
<reference evidence="5 6" key="1">
    <citation type="submission" date="2017-08" db="EMBL/GenBank/DDBJ databases">
        <title>Infants hospitalized years apart are colonized by the same room-sourced microbial strains.</title>
        <authorList>
            <person name="Brooks B."/>
            <person name="Olm M.R."/>
            <person name="Firek B.A."/>
            <person name="Baker R."/>
            <person name="Thomas B.C."/>
            <person name="Morowitz M.J."/>
            <person name="Banfield J.F."/>
        </authorList>
    </citation>
    <scope>NUCLEOTIDE SEQUENCE [LARGE SCALE GENOMIC DNA]</scope>
    <source>
        <strain evidence="5">S2_003_000_R2_14</strain>
    </source>
</reference>
<dbReference type="InterPro" id="IPR011006">
    <property type="entry name" value="CheY-like_superfamily"/>
</dbReference>
<sequence length="244" mass="27100">MKVLIADDEQLARSRLRRLLGAMEGVEIAGEATTGDEVLAYVKKNDVDVVLLDIQMPRLTGTEAVALWPANGPMVIFCTAHAEHAVSAFESGVVDYLLKPIEPARLSKALDRAREREQRAKFSSAVKQSQLSRIAITTRHGVVLVDPTHVTHATLEDELVTVFTKDAQHLTDFTLQELHERLPQFERVHRRALLNLEAVARLDPLETGGYTARTHAGHAVEISRQAARELRKKLGLRKQPGEEG</sequence>
<evidence type="ECO:0000259" key="4">
    <source>
        <dbReference type="PROSITE" id="PS50930"/>
    </source>
</evidence>
<name>A0A2W5VGV0_9BACT</name>
<evidence type="ECO:0000313" key="5">
    <source>
        <dbReference type="EMBL" id="PZR09541.1"/>
    </source>
</evidence>
<dbReference type="GO" id="GO:0000976">
    <property type="term" value="F:transcription cis-regulatory region binding"/>
    <property type="evidence" value="ECO:0007669"/>
    <property type="project" value="TreeGrafter"/>
</dbReference>
<dbReference type="GO" id="GO:0032993">
    <property type="term" value="C:protein-DNA complex"/>
    <property type="evidence" value="ECO:0007669"/>
    <property type="project" value="TreeGrafter"/>
</dbReference>
<dbReference type="InterPro" id="IPR001789">
    <property type="entry name" value="Sig_transdc_resp-reg_receiver"/>
</dbReference>
<dbReference type="GO" id="GO:0005829">
    <property type="term" value="C:cytosol"/>
    <property type="evidence" value="ECO:0007669"/>
    <property type="project" value="TreeGrafter"/>
</dbReference>
<organism evidence="5 6">
    <name type="scientific">Archangium gephyra</name>
    <dbReference type="NCBI Taxonomy" id="48"/>
    <lineage>
        <taxon>Bacteria</taxon>
        <taxon>Pseudomonadati</taxon>
        <taxon>Myxococcota</taxon>
        <taxon>Myxococcia</taxon>
        <taxon>Myxococcales</taxon>
        <taxon>Cystobacterineae</taxon>
        <taxon>Archangiaceae</taxon>
        <taxon>Archangium</taxon>
    </lineage>
</organism>
<keyword evidence="1 5" id="KW-0238">DNA-binding</keyword>
<evidence type="ECO:0000313" key="6">
    <source>
        <dbReference type="Proteomes" id="UP000249061"/>
    </source>
</evidence>
<dbReference type="SMART" id="SM00448">
    <property type="entry name" value="REC"/>
    <property type="match status" value="1"/>
</dbReference>
<dbReference type="GO" id="GO:0000156">
    <property type="term" value="F:phosphorelay response regulator activity"/>
    <property type="evidence" value="ECO:0007669"/>
    <property type="project" value="TreeGrafter"/>
</dbReference>
<evidence type="ECO:0000259" key="3">
    <source>
        <dbReference type="PROSITE" id="PS50110"/>
    </source>
</evidence>
<dbReference type="InterPro" id="IPR039420">
    <property type="entry name" value="WalR-like"/>
</dbReference>
<accession>A0A2W5VGV0</accession>
<keyword evidence="2" id="KW-0597">Phosphoprotein</keyword>
<gene>
    <name evidence="5" type="ORF">DI536_21590</name>
</gene>
<proteinExistence type="predicted"/>
<protein>
    <submittedName>
        <fullName evidence="5">DNA-binding response regulator</fullName>
    </submittedName>
</protein>
<dbReference type="SUPFAM" id="SSF52172">
    <property type="entry name" value="CheY-like"/>
    <property type="match status" value="1"/>
</dbReference>
<dbReference type="PANTHER" id="PTHR48111:SF3">
    <property type="entry name" value="TRANSCRIPTIONAL REGULATORY PROTEIN BTSR"/>
    <property type="match status" value="1"/>
</dbReference>
<dbReference type="Proteomes" id="UP000249061">
    <property type="component" value="Unassembled WGS sequence"/>
</dbReference>
<dbReference type="GO" id="GO:0006355">
    <property type="term" value="P:regulation of DNA-templated transcription"/>
    <property type="evidence" value="ECO:0007669"/>
    <property type="project" value="TreeGrafter"/>
</dbReference>
<dbReference type="Pfam" id="PF04397">
    <property type="entry name" value="LytTR"/>
    <property type="match status" value="1"/>
</dbReference>
<dbReference type="Gene3D" id="2.40.50.1020">
    <property type="entry name" value="LytTr DNA-binding domain"/>
    <property type="match status" value="1"/>
</dbReference>
<dbReference type="InterPro" id="IPR007492">
    <property type="entry name" value="LytTR_DNA-bd_dom"/>
</dbReference>
<feature type="modified residue" description="4-aspartylphosphate" evidence="2">
    <location>
        <position position="53"/>
    </location>
</feature>
<comment type="caution">
    <text evidence="5">The sequence shown here is derived from an EMBL/GenBank/DDBJ whole genome shotgun (WGS) entry which is preliminary data.</text>
</comment>
<dbReference type="PROSITE" id="PS50930">
    <property type="entry name" value="HTH_LYTTR"/>
    <property type="match status" value="1"/>
</dbReference>